<dbReference type="SMART" id="SM00487">
    <property type="entry name" value="DEXDc"/>
    <property type="match status" value="1"/>
</dbReference>
<comment type="similarity">
    <text evidence="2">In the central section; belongs to the CRISPR-associated helicase Cas3 family.</text>
</comment>
<dbReference type="GO" id="GO:0003723">
    <property type="term" value="F:RNA binding"/>
    <property type="evidence" value="ECO:0007669"/>
    <property type="project" value="TreeGrafter"/>
</dbReference>
<comment type="caution">
    <text evidence="12">The sequence shown here is derived from an EMBL/GenBank/DDBJ whole genome shotgun (WGS) entry which is preliminary data.</text>
</comment>
<dbReference type="InterPro" id="IPR006483">
    <property type="entry name" value="CRISPR-assoc_Cas3_HD"/>
</dbReference>
<dbReference type="InterPro" id="IPR027417">
    <property type="entry name" value="P-loop_NTPase"/>
</dbReference>
<dbReference type="GO" id="GO:0051607">
    <property type="term" value="P:defense response to virus"/>
    <property type="evidence" value="ECO:0007669"/>
    <property type="project" value="UniProtKB-KW"/>
</dbReference>
<dbReference type="Pfam" id="PF00270">
    <property type="entry name" value="DEAD"/>
    <property type="match status" value="1"/>
</dbReference>
<sequence>MAEIWAKSKGTTLKDHITCMLRLIDSGEFERVLDKIECKLSRHDFNKREILKYASLCHDFGKVSPNFQRVVGNLDYEKFFETAHFPDVRHNILSLFFINKDKLKEYCKDDEILYSTFLSAIAFHHWRKDEKEYIFHLNEKLVKTSRILLENGNGLKLADILRDHLQGLEENGVGVRDWIAFDEDLARHIQSEGNLISAGVIPPYSLYFLPERLKANAKIDLNLWVFLSGFLMRLDHLASFLEIENTCYVQMETALKFEKEPPQVDLEGVYSITFGSDFWQKKLKEHLSENVILIAPTGIGKTEFSFLWACGEKFFYSMPLRVATNQIFDRASKYFNSETINEEERDPWIDGNVGLLHSDADLYIIEKFETLRNTNWDGETPRIIEISRLFSLPIIVSTGDQIFPSALKYPGYEKVYATLGYSKLIIDEVQAYDPRACAIVVKMIEDMVSLGGKFLLMTATLPNFVIEELDARGIDYVLVNLYDGTITRQGNEERAPVKIKDLLRHKIEVREKDIEEDVDEIIKKANKMKRVLVVLNTVEKAVRVFERIKEKGFNGYLEVLHSRLTLNERRRKEKELETEFSNPKPMDEKKAKILVATQVVEASLDIDADYLFTEIAPMDSIVQRMGRVMRRVDLISGNVKGSSKPFQYDDFYDGAENNVILCVGGNDKTYPESGRGHVYPLDLIEETLRKILNVNDEDTKKSKKKGSKSQGWKEIMSVAKERSLELSECDKNRLVVSVFSSLSIKKSRYYEKFYETLKVLDAGYVSENKEEAHKIFREIYTIPIVSSEQIDEIVEKVKSNLDKLNWTWFKKEIIAEYVIYENMWRYREYNLKSFWKYVESRFEEVEVKVKKRLESYLAGIYVVEKESAVIV</sequence>
<name>A0A7V3ZWF0_UNCW3</name>
<dbReference type="CDD" id="cd09641">
    <property type="entry name" value="Cas3''_I"/>
    <property type="match status" value="1"/>
</dbReference>
<keyword evidence="5" id="KW-0547">Nucleotide-binding</keyword>
<gene>
    <name evidence="12" type="primary">cas3</name>
    <name evidence="12" type="ORF">ENU66_01085</name>
</gene>
<dbReference type="InterPro" id="IPR011545">
    <property type="entry name" value="DEAD/DEAH_box_helicase_dom"/>
</dbReference>
<dbReference type="InterPro" id="IPR006474">
    <property type="entry name" value="Helicase_Cas3_CRISPR-ass_core"/>
</dbReference>
<dbReference type="PANTHER" id="PTHR47963:SF9">
    <property type="entry name" value="CRISPR-ASSOCIATED ENDONUCLEASE_HELICASE CAS3"/>
    <property type="match status" value="1"/>
</dbReference>
<keyword evidence="4" id="KW-0479">Metal-binding</keyword>
<dbReference type="PROSITE" id="PS51192">
    <property type="entry name" value="HELICASE_ATP_BIND_1"/>
    <property type="match status" value="1"/>
</dbReference>
<comment type="similarity">
    <text evidence="1">In the N-terminal section; belongs to the CRISPR-associated nuclease Cas3-HD family.</text>
</comment>
<keyword evidence="9" id="KW-0051">Antiviral defense</keyword>
<protein>
    <submittedName>
        <fullName evidence="12">CRISPR-associated helicase Cas3</fullName>
    </submittedName>
</protein>
<dbReference type="AlphaFoldDB" id="A0A7V3ZWF0"/>
<dbReference type="GO" id="GO:0004518">
    <property type="term" value="F:nuclease activity"/>
    <property type="evidence" value="ECO:0007669"/>
    <property type="project" value="UniProtKB-KW"/>
</dbReference>
<dbReference type="InterPro" id="IPR001650">
    <property type="entry name" value="Helicase_C-like"/>
</dbReference>
<evidence type="ECO:0000256" key="3">
    <source>
        <dbReference type="ARBA" id="ARBA00022722"/>
    </source>
</evidence>
<evidence type="ECO:0000313" key="12">
    <source>
        <dbReference type="EMBL" id="HGL16923.1"/>
    </source>
</evidence>
<dbReference type="InterPro" id="IPR014001">
    <property type="entry name" value="Helicase_ATP-bd"/>
</dbReference>
<dbReference type="Pfam" id="PF22590">
    <property type="entry name" value="Cas3-like_C_2"/>
    <property type="match status" value="1"/>
</dbReference>
<evidence type="ECO:0000256" key="7">
    <source>
        <dbReference type="ARBA" id="ARBA00022806"/>
    </source>
</evidence>
<dbReference type="GO" id="GO:0016787">
    <property type="term" value="F:hydrolase activity"/>
    <property type="evidence" value="ECO:0007669"/>
    <property type="project" value="UniProtKB-KW"/>
</dbReference>
<evidence type="ECO:0000256" key="2">
    <source>
        <dbReference type="ARBA" id="ARBA00009046"/>
    </source>
</evidence>
<dbReference type="GO" id="GO:0003724">
    <property type="term" value="F:RNA helicase activity"/>
    <property type="evidence" value="ECO:0007669"/>
    <property type="project" value="TreeGrafter"/>
</dbReference>
<accession>A0A7V3ZWF0</accession>
<dbReference type="GO" id="GO:0046872">
    <property type="term" value="F:metal ion binding"/>
    <property type="evidence" value="ECO:0007669"/>
    <property type="project" value="UniProtKB-KW"/>
</dbReference>
<feature type="domain" description="Helicase ATP-binding" evidence="10">
    <location>
        <begin position="282"/>
        <end position="479"/>
    </location>
</feature>
<keyword evidence="3" id="KW-0540">Nuclease</keyword>
<evidence type="ECO:0000259" key="10">
    <source>
        <dbReference type="PROSITE" id="PS51192"/>
    </source>
</evidence>
<dbReference type="PANTHER" id="PTHR47963">
    <property type="entry name" value="DEAD-BOX ATP-DEPENDENT RNA HELICASE 47, MITOCHONDRIAL"/>
    <property type="match status" value="1"/>
</dbReference>
<keyword evidence="8" id="KW-0067">ATP-binding</keyword>
<evidence type="ECO:0000256" key="1">
    <source>
        <dbReference type="ARBA" id="ARBA00006847"/>
    </source>
</evidence>
<dbReference type="EMBL" id="DTDJ01000012">
    <property type="protein sequence ID" value="HGL16923.1"/>
    <property type="molecule type" value="Genomic_DNA"/>
</dbReference>
<keyword evidence="6" id="KW-0378">Hydrolase</keyword>
<organism evidence="12">
    <name type="scientific">candidate division WOR-3 bacterium</name>
    <dbReference type="NCBI Taxonomy" id="2052148"/>
    <lineage>
        <taxon>Bacteria</taxon>
        <taxon>Bacteria division WOR-3</taxon>
    </lineage>
</organism>
<dbReference type="NCBIfam" id="TIGR01587">
    <property type="entry name" value="cas3_core"/>
    <property type="match status" value="1"/>
</dbReference>
<dbReference type="Gene3D" id="3.40.50.300">
    <property type="entry name" value="P-loop containing nucleotide triphosphate hydrolases"/>
    <property type="match status" value="2"/>
</dbReference>
<dbReference type="GO" id="GO:0005524">
    <property type="term" value="F:ATP binding"/>
    <property type="evidence" value="ECO:0007669"/>
    <property type="project" value="UniProtKB-KW"/>
</dbReference>
<evidence type="ECO:0000256" key="6">
    <source>
        <dbReference type="ARBA" id="ARBA00022801"/>
    </source>
</evidence>
<dbReference type="NCBIfam" id="TIGR01596">
    <property type="entry name" value="cas3_HD"/>
    <property type="match status" value="1"/>
</dbReference>
<keyword evidence="7" id="KW-0347">Helicase</keyword>
<evidence type="ECO:0000256" key="8">
    <source>
        <dbReference type="ARBA" id="ARBA00022840"/>
    </source>
</evidence>
<evidence type="ECO:0000256" key="5">
    <source>
        <dbReference type="ARBA" id="ARBA00022741"/>
    </source>
</evidence>
<dbReference type="SUPFAM" id="SSF52540">
    <property type="entry name" value="P-loop containing nucleoside triphosphate hydrolases"/>
    <property type="match status" value="1"/>
</dbReference>
<dbReference type="SMART" id="SM00490">
    <property type="entry name" value="HELICc"/>
    <property type="match status" value="1"/>
</dbReference>
<reference evidence="12" key="1">
    <citation type="journal article" date="2020" name="mSystems">
        <title>Genome- and Community-Level Interaction Insights into Carbon Utilization and Element Cycling Functions of Hydrothermarchaeota in Hydrothermal Sediment.</title>
        <authorList>
            <person name="Zhou Z."/>
            <person name="Liu Y."/>
            <person name="Xu W."/>
            <person name="Pan J."/>
            <person name="Luo Z.H."/>
            <person name="Li M."/>
        </authorList>
    </citation>
    <scope>NUCLEOTIDE SEQUENCE [LARGE SCALE GENOMIC DNA]</scope>
    <source>
        <strain evidence="12">SpSt-69</strain>
    </source>
</reference>
<dbReference type="InterPro" id="IPR054712">
    <property type="entry name" value="Cas3-like_dom"/>
</dbReference>
<evidence type="ECO:0000256" key="9">
    <source>
        <dbReference type="ARBA" id="ARBA00023118"/>
    </source>
</evidence>
<dbReference type="Pfam" id="PF18019">
    <property type="entry name" value="Cas3_HD"/>
    <property type="match status" value="1"/>
</dbReference>
<dbReference type="InterPro" id="IPR038257">
    <property type="entry name" value="CRISPR-assoc_Cas3_HD_sf"/>
</dbReference>
<feature type="domain" description="HD Cas3-type" evidence="11">
    <location>
        <begin position="6"/>
        <end position="237"/>
    </location>
</feature>
<dbReference type="PROSITE" id="PS51643">
    <property type="entry name" value="HD_CAS3"/>
    <property type="match status" value="1"/>
</dbReference>
<proteinExistence type="inferred from homology"/>
<dbReference type="Gene3D" id="1.10.3210.30">
    <property type="match status" value="1"/>
</dbReference>
<dbReference type="InterPro" id="IPR050547">
    <property type="entry name" value="DEAD_box_RNA_helicases"/>
</dbReference>
<evidence type="ECO:0000256" key="4">
    <source>
        <dbReference type="ARBA" id="ARBA00022723"/>
    </source>
</evidence>
<evidence type="ECO:0000259" key="11">
    <source>
        <dbReference type="PROSITE" id="PS51643"/>
    </source>
</evidence>